<evidence type="ECO:0008006" key="3">
    <source>
        <dbReference type="Google" id="ProtNLM"/>
    </source>
</evidence>
<dbReference type="Proteomes" id="UP001521150">
    <property type="component" value="Unassembled WGS sequence"/>
</dbReference>
<sequence>MLADLLAEIASQEGTAEPVVPLELFFDGNDDPASIGCNLSPHPGVSRFASVLGSIRSQSSVHDVLVGIEEVMGPDEWPFSWHVYVVTTASAAEVAAWAAELRPETPSTGWDAAIEVPSDHHVVTLWWD</sequence>
<gene>
    <name evidence="1" type="ORF">LWC34_32965</name>
</gene>
<reference evidence="1 2" key="1">
    <citation type="submission" date="2021-12" db="EMBL/GenBank/DDBJ databases">
        <title>Genome sequence of Kibdelosporangium philippinense ATCC 49844.</title>
        <authorList>
            <person name="Fedorov E.A."/>
            <person name="Omeragic M."/>
            <person name="Shalygina K.F."/>
            <person name="Maclea K.S."/>
        </authorList>
    </citation>
    <scope>NUCLEOTIDE SEQUENCE [LARGE SCALE GENOMIC DNA]</scope>
    <source>
        <strain evidence="1 2">ATCC 49844</strain>
    </source>
</reference>
<evidence type="ECO:0000313" key="2">
    <source>
        <dbReference type="Proteomes" id="UP001521150"/>
    </source>
</evidence>
<name>A0ABS8ZJJ8_9PSEU</name>
<comment type="caution">
    <text evidence="1">The sequence shown here is derived from an EMBL/GenBank/DDBJ whole genome shotgun (WGS) entry which is preliminary data.</text>
</comment>
<evidence type="ECO:0000313" key="1">
    <source>
        <dbReference type="EMBL" id="MCE7007599.1"/>
    </source>
</evidence>
<keyword evidence="2" id="KW-1185">Reference proteome</keyword>
<organism evidence="1 2">
    <name type="scientific">Kibdelosporangium philippinense</name>
    <dbReference type="NCBI Taxonomy" id="211113"/>
    <lineage>
        <taxon>Bacteria</taxon>
        <taxon>Bacillati</taxon>
        <taxon>Actinomycetota</taxon>
        <taxon>Actinomycetes</taxon>
        <taxon>Pseudonocardiales</taxon>
        <taxon>Pseudonocardiaceae</taxon>
        <taxon>Kibdelosporangium</taxon>
    </lineage>
</organism>
<accession>A0ABS8ZJJ8</accession>
<dbReference type="RefSeq" id="WP_233729187.1">
    <property type="nucleotide sequence ID" value="NZ_JAJVCN010000003.1"/>
</dbReference>
<proteinExistence type="predicted"/>
<dbReference type="EMBL" id="JAJVCN010000003">
    <property type="protein sequence ID" value="MCE7007599.1"/>
    <property type="molecule type" value="Genomic_DNA"/>
</dbReference>
<protein>
    <recommendedName>
        <fullName evidence="3">DUF695 domain-containing protein</fullName>
    </recommendedName>
</protein>